<protein>
    <submittedName>
        <fullName evidence="1">Uncharacterized protein</fullName>
    </submittedName>
</protein>
<proteinExistence type="predicted"/>
<dbReference type="HOGENOM" id="CLU_3013980_0_0_1"/>
<evidence type="ECO:0000313" key="2">
    <source>
        <dbReference type="Proteomes" id="UP000008177"/>
    </source>
</evidence>
<dbReference type="InParanoid" id="G2YTY6"/>
<name>G2YTY6_BOTF4</name>
<gene>
    <name evidence="1" type="ORF">BofuT4_uP159050.1</name>
</gene>
<dbReference type="EMBL" id="FQ790353">
    <property type="protein sequence ID" value="CCD55084.1"/>
    <property type="molecule type" value="Genomic_DNA"/>
</dbReference>
<dbReference type="Proteomes" id="UP000008177">
    <property type="component" value="Unplaced contigs"/>
</dbReference>
<sequence>MQLALVLLTVPSKSYLYNCEEEGMERKALEIQKVRIPAGRGLEVEGLSTIGRVHTT</sequence>
<dbReference type="AlphaFoldDB" id="G2YTY6"/>
<evidence type="ECO:0000313" key="1">
    <source>
        <dbReference type="EMBL" id="CCD55084.1"/>
    </source>
</evidence>
<organism evidence="1 2">
    <name type="scientific">Botryotinia fuckeliana (strain T4)</name>
    <name type="common">Noble rot fungus</name>
    <name type="synonym">Botrytis cinerea</name>
    <dbReference type="NCBI Taxonomy" id="999810"/>
    <lineage>
        <taxon>Eukaryota</taxon>
        <taxon>Fungi</taxon>
        <taxon>Dikarya</taxon>
        <taxon>Ascomycota</taxon>
        <taxon>Pezizomycotina</taxon>
        <taxon>Leotiomycetes</taxon>
        <taxon>Helotiales</taxon>
        <taxon>Sclerotiniaceae</taxon>
        <taxon>Botrytis</taxon>
    </lineage>
</organism>
<reference evidence="2" key="1">
    <citation type="journal article" date="2011" name="PLoS Genet.">
        <title>Genomic analysis of the necrotrophic fungal pathogens Sclerotinia sclerotiorum and Botrytis cinerea.</title>
        <authorList>
            <person name="Amselem J."/>
            <person name="Cuomo C.A."/>
            <person name="van Kan J.A."/>
            <person name="Viaud M."/>
            <person name="Benito E.P."/>
            <person name="Couloux A."/>
            <person name="Coutinho P.M."/>
            <person name="de Vries R.P."/>
            <person name="Dyer P.S."/>
            <person name="Fillinger S."/>
            <person name="Fournier E."/>
            <person name="Gout L."/>
            <person name="Hahn M."/>
            <person name="Kohn L."/>
            <person name="Lapalu N."/>
            <person name="Plummer K.M."/>
            <person name="Pradier J.M."/>
            <person name="Quevillon E."/>
            <person name="Sharon A."/>
            <person name="Simon A."/>
            <person name="ten Have A."/>
            <person name="Tudzynski B."/>
            <person name="Tudzynski P."/>
            <person name="Wincker P."/>
            <person name="Andrew M."/>
            <person name="Anthouard V."/>
            <person name="Beever R.E."/>
            <person name="Beffa R."/>
            <person name="Benoit I."/>
            <person name="Bouzid O."/>
            <person name="Brault B."/>
            <person name="Chen Z."/>
            <person name="Choquer M."/>
            <person name="Collemare J."/>
            <person name="Cotton P."/>
            <person name="Danchin E.G."/>
            <person name="Da Silva C."/>
            <person name="Gautier A."/>
            <person name="Giraud C."/>
            <person name="Giraud T."/>
            <person name="Gonzalez C."/>
            <person name="Grossetete S."/>
            <person name="Guldener U."/>
            <person name="Henrissat B."/>
            <person name="Howlett B.J."/>
            <person name="Kodira C."/>
            <person name="Kretschmer M."/>
            <person name="Lappartient A."/>
            <person name="Leroch M."/>
            <person name="Levis C."/>
            <person name="Mauceli E."/>
            <person name="Neuveglise C."/>
            <person name="Oeser B."/>
            <person name="Pearson M."/>
            <person name="Poulain J."/>
            <person name="Poussereau N."/>
            <person name="Quesneville H."/>
            <person name="Rascle C."/>
            <person name="Schumacher J."/>
            <person name="Segurens B."/>
            <person name="Sexton A."/>
            <person name="Silva E."/>
            <person name="Sirven C."/>
            <person name="Soanes D.M."/>
            <person name="Talbot N.J."/>
            <person name="Templeton M."/>
            <person name="Yandava C."/>
            <person name="Yarden O."/>
            <person name="Zeng Q."/>
            <person name="Rollins J.A."/>
            <person name="Lebrun M.H."/>
            <person name="Dickman M."/>
        </authorList>
    </citation>
    <scope>NUCLEOTIDE SEQUENCE [LARGE SCALE GENOMIC DNA]</scope>
    <source>
        <strain evidence="2">T4</strain>
    </source>
</reference>
<accession>G2YTY6</accession>